<dbReference type="Proteomes" id="UP001335737">
    <property type="component" value="Unassembled WGS sequence"/>
</dbReference>
<dbReference type="SUPFAM" id="SSF53756">
    <property type="entry name" value="UDP-Glycosyltransferase/glycogen phosphorylase"/>
    <property type="match status" value="1"/>
</dbReference>
<sequence>MNTYVKNYWSLYLDFIHDFQNLKYSGFSLSYLVHFPALIRKNPEIWKALYDESFTNRLTRQVKDQQEFQDVFDKYFQSHRKKSFVKNENRKVVVIADRLIRFPSRTFDDYFKPHKTVLIHTNKNKSIEPAANNIPTKYISDYKPDIKRETIQVKNKARALLKSFKGHHLYKEENFQKVLLTKLEAIINQIEICKKILKDVPASCIVVSSPNHFGRVVALVAAEQGIATICMQHGIIANEFGYIPKIATIDAVYGQYEVDWYRKLGVAKKSLAIIGHPRFDQAFQSQTSNRIDFNKELGLDNRKKTLLVVVRGDRNIGKWKILLDTISKELDLNILVKDFPNTNPHELTKAFPYVHSTQAFDLYDILPNVDCVVSYTSTVGLEAMLMKKPVFILHNTLPSYTGYFDDLGDVVQKDPKKLGGLIVKYYNDPAWSRHVDGKREKFLHYAYPDLGMSGERLSKLVNRLTG</sequence>
<proteinExistence type="predicted"/>
<organism evidence="1 2">
    <name type="scientific">Virgibacillus tibetensis</name>
    <dbReference type="NCBI Taxonomy" id="3042313"/>
    <lineage>
        <taxon>Bacteria</taxon>
        <taxon>Bacillati</taxon>
        <taxon>Bacillota</taxon>
        <taxon>Bacilli</taxon>
        <taxon>Bacillales</taxon>
        <taxon>Bacillaceae</taxon>
        <taxon>Virgibacillus</taxon>
    </lineage>
</organism>
<reference evidence="1 2" key="1">
    <citation type="journal article" date="2024" name="Int. J. Syst. Evol. Microbiol.">
        <title>Virgibacillus tibetensis sp. nov., isolated from salt lake on the Tibetan Plateau of China.</title>
        <authorList>
            <person name="Phurbu D."/>
            <person name="Liu Z.-X."/>
            <person name="Wang R."/>
            <person name="Zheng Y.-Y."/>
            <person name="Liu H.-C."/>
            <person name="Zhou Y.-G."/>
            <person name="Yu Y.-J."/>
            <person name="Li A.-H."/>
        </authorList>
    </citation>
    <scope>NUCLEOTIDE SEQUENCE [LARGE SCALE GENOMIC DNA]</scope>
    <source>
        <strain evidence="1 2">C22-A2</strain>
    </source>
</reference>
<keyword evidence="2" id="KW-1185">Reference proteome</keyword>
<dbReference type="Gene3D" id="3.40.50.12580">
    <property type="match status" value="1"/>
</dbReference>
<dbReference type="RefSeq" id="WP_327607801.1">
    <property type="nucleotide sequence ID" value="NZ_JARZFX010000005.1"/>
</dbReference>
<evidence type="ECO:0000313" key="1">
    <source>
        <dbReference type="EMBL" id="MEC5424233.1"/>
    </source>
</evidence>
<dbReference type="InterPro" id="IPR043148">
    <property type="entry name" value="TagF_C"/>
</dbReference>
<name>A0ABU6KGL4_9BACI</name>
<protein>
    <submittedName>
        <fullName evidence="1">Uncharacterized protein</fullName>
    </submittedName>
</protein>
<dbReference type="EMBL" id="JARZFX010000005">
    <property type="protein sequence ID" value="MEC5424233.1"/>
    <property type="molecule type" value="Genomic_DNA"/>
</dbReference>
<comment type="caution">
    <text evidence="1">The sequence shown here is derived from an EMBL/GenBank/DDBJ whole genome shotgun (WGS) entry which is preliminary data.</text>
</comment>
<accession>A0ABU6KGL4</accession>
<evidence type="ECO:0000313" key="2">
    <source>
        <dbReference type="Proteomes" id="UP001335737"/>
    </source>
</evidence>
<gene>
    <name evidence="1" type="ORF">QGM71_12100</name>
</gene>